<dbReference type="AlphaFoldDB" id="A0A4C1XWQ4"/>
<evidence type="ECO:0000313" key="2">
    <source>
        <dbReference type="Proteomes" id="UP000299102"/>
    </source>
</evidence>
<sequence length="114" mass="13050">MSLTAVPRVRRPTAAARRGFSIKLVICIILLGHKLLKPAALISEGGALFARDKAARPRRLRLIRRQSVDRSVRRRRSEVWSVDRMTSSSRRQVDKQTVNPFLLNYGNRDPQCRS</sequence>
<organism evidence="1 2">
    <name type="scientific">Eumeta variegata</name>
    <name type="common">Bagworm moth</name>
    <name type="synonym">Eumeta japonica</name>
    <dbReference type="NCBI Taxonomy" id="151549"/>
    <lineage>
        <taxon>Eukaryota</taxon>
        <taxon>Metazoa</taxon>
        <taxon>Ecdysozoa</taxon>
        <taxon>Arthropoda</taxon>
        <taxon>Hexapoda</taxon>
        <taxon>Insecta</taxon>
        <taxon>Pterygota</taxon>
        <taxon>Neoptera</taxon>
        <taxon>Endopterygota</taxon>
        <taxon>Lepidoptera</taxon>
        <taxon>Glossata</taxon>
        <taxon>Ditrysia</taxon>
        <taxon>Tineoidea</taxon>
        <taxon>Psychidae</taxon>
        <taxon>Oiketicinae</taxon>
        <taxon>Eumeta</taxon>
    </lineage>
</organism>
<comment type="caution">
    <text evidence="1">The sequence shown here is derived from an EMBL/GenBank/DDBJ whole genome shotgun (WGS) entry which is preliminary data.</text>
</comment>
<reference evidence="1 2" key="1">
    <citation type="journal article" date="2019" name="Commun. Biol.">
        <title>The bagworm genome reveals a unique fibroin gene that provides high tensile strength.</title>
        <authorList>
            <person name="Kono N."/>
            <person name="Nakamura H."/>
            <person name="Ohtoshi R."/>
            <person name="Tomita M."/>
            <person name="Numata K."/>
            <person name="Arakawa K."/>
        </authorList>
    </citation>
    <scope>NUCLEOTIDE SEQUENCE [LARGE SCALE GENOMIC DNA]</scope>
</reference>
<gene>
    <name evidence="1" type="ORF">EVAR_103988_1</name>
</gene>
<name>A0A4C1XWQ4_EUMVA</name>
<proteinExistence type="predicted"/>
<dbReference type="EMBL" id="BGZK01000999">
    <property type="protein sequence ID" value="GBP68028.1"/>
    <property type="molecule type" value="Genomic_DNA"/>
</dbReference>
<accession>A0A4C1XWQ4</accession>
<keyword evidence="2" id="KW-1185">Reference proteome</keyword>
<protein>
    <submittedName>
        <fullName evidence="1">Uncharacterized protein</fullName>
    </submittedName>
</protein>
<dbReference type="Proteomes" id="UP000299102">
    <property type="component" value="Unassembled WGS sequence"/>
</dbReference>
<evidence type="ECO:0000313" key="1">
    <source>
        <dbReference type="EMBL" id="GBP68028.1"/>
    </source>
</evidence>